<accession>A0A7U9XUL2</accession>
<dbReference type="KEGG" id="manr:MPAN_013130"/>
<evidence type="ECO:0008006" key="3">
    <source>
        <dbReference type="Google" id="ProtNLM"/>
    </source>
</evidence>
<sequence length="258" mass="30017">MIKKFMTSLSKPPLTIFFIRDSWFKVIFYVIFVTFLIIVPTIIKSSINPTMDIQRYQDMQTTLKSDFIIENAQIIDGTLSYEAAGSFSFAYFNVYLGDNEFSNNSVNFVFEENDLAIYVVDIEIDRASYQSLNLEDYDFSSTDNQDITRLSVAIKQMYESQSFIVTAEIFATYFLTLFDYIFIALLMAVLMVFFINRIPMPFSLRFKLSLYLTTVYGVIQLILVLFSATYLNFIALIAVYIYHLWTYRSIKIIPKGVI</sequence>
<reference evidence="1" key="1">
    <citation type="submission" date="2021-01" db="EMBL/GenBank/DDBJ databases">
        <title>Draft genome sequence of Acholeplasmataceae bacterium strain Mahy22.</title>
        <authorList>
            <person name="Watanabe M."/>
            <person name="Kojima H."/>
            <person name="Fukui M."/>
        </authorList>
    </citation>
    <scope>NUCLEOTIDE SEQUENCE</scope>
    <source>
        <strain evidence="1">Mahy22</strain>
    </source>
</reference>
<evidence type="ECO:0000313" key="2">
    <source>
        <dbReference type="Proteomes" id="UP000620133"/>
    </source>
</evidence>
<proteinExistence type="predicted"/>
<dbReference type="RefSeq" id="WP_176238770.1">
    <property type="nucleotide sequence ID" value="NZ_AP024412.1"/>
</dbReference>
<dbReference type="Proteomes" id="UP000620133">
    <property type="component" value="Chromosome"/>
</dbReference>
<name>A0A7U9XUL2_9MOLU</name>
<dbReference type="EMBL" id="AP024412">
    <property type="protein sequence ID" value="BCR36420.1"/>
    <property type="molecule type" value="Genomic_DNA"/>
</dbReference>
<dbReference type="Pfam" id="PF06691">
    <property type="entry name" value="DUF1189"/>
    <property type="match status" value="1"/>
</dbReference>
<protein>
    <recommendedName>
        <fullName evidence="3">DUF1189 domain-containing protein</fullName>
    </recommendedName>
</protein>
<dbReference type="AlphaFoldDB" id="A0A7U9XUL2"/>
<keyword evidence="2" id="KW-1185">Reference proteome</keyword>
<dbReference type="InterPro" id="IPR009574">
    <property type="entry name" value="DUF1189"/>
</dbReference>
<organism evidence="1 2">
    <name type="scientific">Mariniplasma anaerobium</name>
    <dbReference type="NCBI Taxonomy" id="2735436"/>
    <lineage>
        <taxon>Bacteria</taxon>
        <taxon>Bacillati</taxon>
        <taxon>Mycoplasmatota</taxon>
        <taxon>Mollicutes</taxon>
        <taxon>Acholeplasmatales</taxon>
        <taxon>Acholeplasmataceae</taxon>
        <taxon>Mariniplasma</taxon>
    </lineage>
</organism>
<evidence type="ECO:0000313" key="1">
    <source>
        <dbReference type="EMBL" id="BCR36420.1"/>
    </source>
</evidence>
<gene>
    <name evidence="1" type="ORF">MPAN_013130</name>
</gene>